<dbReference type="AlphaFoldDB" id="E1SSZ6"/>
<dbReference type="GO" id="GO:0006203">
    <property type="term" value="P:dGTP catabolic process"/>
    <property type="evidence" value="ECO:0007669"/>
    <property type="project" value="TreeGrafter"/>
</dbReference>
<dbReference type="GO" id="GO:0046061">
    <property type="term" value="P:dATP catabolic process"/>
    <property type="evidence" value="ECO:0007669"/>
    <property type="project" value="TreeGrafter"/>
</dbReference>
<evidence type="ECO:0000256" key="4">
    <source>
        <dbReference type="ARBA" id="ARBA00074799"/>
    </source>
</evidence>
<protein>
    <recommendedName>
        <fullName evidence="4">Nucleoside triphosphate pyrophosphohydrolase</fullName>
        <ecNumber evidence="3">3.6.1.8</ecNumber>
    </recommendedName>
</protein>
<evidence type="ECO:0000256" key="2">
    <source>
        <dbReference type="ARBA" id="ARBA00061115"/>
    </source>
</evidence>
<dbReference type="CDD" id="cd11528">
    <property type="entry name" value="NTP-PPase_MazG_Nterm"/>
    <property type="match status" value="1"/>
</dbReference>
<name>E1SSZ6_FERBD</name>
<keyword evidence="7" id="KW-1185">Reference proteome</keyword>
<dbReference type="GO" id="GO:0046081">
    <property type="term" value="P:dUTP catabolic process"/>
    <property type="evidence" value="ECO:0007669"/>
    <property type="project" value="TreeGrafter"/>
</dbReference>
<evidence type="ECO:0000313" key="7">
    <source>
        <dbReference type="Proteomes" id="UP000006683"/>
    </source>
</evidence>
<organism evidence="6 7">
    <name type="scientific">Ferrimonas balearica (strain DSM 9799 / CCM 4581 / KCTC 23876 / PAT)</name>
    <dbReference type="NCBI Taxonomy" id="550540"/>
    <lineage>
        <taxon>Bacteria</taxon>
        <taxon>Pseudomonadati</taxon>
        <taxon>Pseudomonadota</taxon>
        <taxon>Gammaproteobacteria</taxon>
        <taxon>Alteromonadales</taxon>
        <taxon>Ferrimonadaceae</taxon>
        <taxon>Ferrimonas</taxon>
    </lineage>
</organism>
<dbReference type="GO" id="GO:0046047">
    <property type="term" value="P:TTP catabolic process"/>
    <property type="evidence" value="ECO:0007669"/>
    <property type="project" value="TreeGrafter"/>
</dbReference>
<proteinExistence type="inferred from homology"/>
<dbReference type="CDD" id="cd11529">
    <property type="entry name" value="NTP-PPase_MazG_Cterm"/>
    <property type="match status" value="1"/>
</dbReference>
<dbReference type="GO" id="GO:0006950">
    <property type="term" value="P:response to stress"/>
    <property type="evidence" value="ECO:0007669"/>
    <property type="project" value="UniProtKB-ARBA"/>
</dbReference>
<dbReference type="Proteomes" id="UP000006683">
    <property type="component" value="Chromosome"/>
</dbReference>
<dbReference type="NCBIfam" id="NF007113">
    <property type="entry name" value="PRK09562.1"/>
    <property type="match status" value="1"/>
</dbReference>
<dbReference type="Gene3D" id="1.10.287.1080">
    <property type="entry name" value="MazG-like"/>
    <property type="match status" value="2"/>
</dbReference>
<dbReference type="FunFam" id="1.10.287.1080:FF:000003">
    <property type="entry name" value="Nucleoside triphosphate pyrophosphohydrolase"/>
    <property type="match status" value="1"/>
</dbReference>
<dbReference type="SUPFAM" id="SSF101386">
    <property type="entry name" value="all-alpha NTP pyrophosphatases"/>
    <property type="match status" value="2"/>
</dbReference>
<feature type="domain" description="NTP pyrophosphohydrolase MazG-like" evidence="5">
    <location>
        <begin position="172"/>
        <end position="234"/>
    </location>
</feature>
<evidence type="ECO:0000256" key="1">
    <source>
        <dbReference type="ARBA" id="ARBA00052141"/>
    </source>
</evidence>
<dbReference type="FunFam" id="1.10.287.1080:FF:000001">
    <property type="entry name" value="Nucleoside triphosphate pyrophosphohydrolase"/>
    <property type="match status" value="1"/>
</dbReference>
<dbReference type="GO" id="GO:0047693">
    <property type="term" value="F:ATP diphosphatase activity"/>
    <property type="evidence" value="ECO:0007669"/>
    <property type="project" value="UniProtKB-EC"/>
</dbReference>
<evidence type="ECO:0000313" key="6">
    <source>
        <dbReference type="EMBL" id="ADN75052.1"/>
    </source>
</evidence>
<dbReference type="GO" id="GO:0046052">
    <property type="term" value="P:UTP catabolic process"/>
    <property type="evidence" value="ECO:0007669"/>
    <property type="project" value="TreeGrafter"/>
</dbReference>
<accession>E1SSZ6</accession>
<evidence type="ECO:0000256" key="3">
    <source>
        <dbReference type="ARBA" id="ARBA00066372"/>
    </source>
</evidence>
<dbReference type="KEGG" id="fbl:Fbal_0843"/>
<dbReference type="InterPro" id="IPR048011">
    <property type="entry name" value="NTP-PPase_MazG-like_C"/>
</dbReference>
<dbReference type="HOGENOM" id="CLU_038356_0_1_6"/>
<gene>
    <name evidence="6" type="ordered locus">Fbal_0843</name>
</gene>
<dbReference type="InterPro" id="IPR004518">
    <property type="entry name" value="MazG-like_dom"/>
</dbReference>
<dbReference type="EC" id="3.6.1.8" evidence="3"/>
<dbReference type="NCBIfam" id="TIGR00444">
    <property type="entry name" value="mazG"/>
    <property type="match status" value="1"/>
</dbReference>
<dbReference type="Pfam" id="PF03819">
    <property type="entry name" value="MazG"/>
    <property type="match status" value="2"/>
</dbReference>
<feature type="domain" description="NTP pyrophosphohydrolase MazG-like" evidence="5">
    <location>
        <begin position="33"/>
        <end position="106"/>
    </location>
</feature>
<dbReference type="STRING" id="550540.Fbal_0843"/>
<evidence type="ECO:0000259" key="5">
    <source>
        <dbReference type="Pfam" id="PF03819"/>
    </source>
</evidence>
<dbReference type="PANTHER" id="PTHR30522:SF0">
    <property type="entry name" value="NUCLEOSIDE TRIPHOSPHATE PYROPHOSPHOHYDROLASE"/>
    <property type="match status" value="1"/>
</dbReference>
<dbReference type="EMBL" id="CP002209">
    <property type="protein sequence ID" value="ADN75052.1"/>
    <property type="molecule type" value="Genomic_DNA"/>
</dbReference>
<dbReference type="InterPro" id="IPR011551">
    <property type="entry name" value="NTP_PyrPHydrolase_MazG"/>
</dbReference>
<dbReference type="PANTHER" id="PTHR30522">
    <property type="entry name" value="NUCLEOSIDE TRIPHOSPHATE PYROPHOSPHOHYDROLASE"/>
    <property type="match status" value="1"/>
</dbReference>
<comment type="catalytic activity">
    <reaction evidence="1">
        <text>ATP + H2O = AMP + diphosphate + H(+)</text>
        <dbReference type="Rhea" id="RHEA:14245"/>
        <dbReference type="ChEBI" id="CHEBI:15377"/>
        <dbReference type="ChEBI" id="CHEBI:15378"/>
        <dbReference type="ChEBI" id="CHEBI:30616"/>
        <dbReference type="ChEBI" id="CHEBI:33019"/>
        <dbReference type="ChEBI" id="CHEBI:456215"/>
        <dbReference type="EC" id="3.6.1.8"/>
    </reaction>
</comment>
<dbReference type="eggNOG" id="COG3956">
    <property type="taxonomic scope" value="Bacteria"/>
</dbReference>
<sequence>MSHSLPDAPIERLLAIMAALRHPEHGCPWDRKQTLATIVPHTLEEAYEVADAIERNDLDELPGELGDLLFQVVFYARIAEEAGQFDFVEVVNRLNNKLVQRHPHVFAGLQADEATIKANWEQGKAQERADKAQHSALDNVPLNLPALSRSIKLQKRVARVGFDWDSLGPVVEKIVEEIDEVMEEAHQAVLDQARLEEEMGDLLFAVTNLARHLNVNAEQALRKANLKFEKRFRQVEARCAESGLAVDRAGLDQLEAFWQQVKASEKR</sequence>
<comment type="similarity">
    <text evidence="2">Belongs to the nucleoside triphosphate pyrophosphohydrolase family.</text>
</comment>
<reference evidence="6 7" key="1">
    <citation type="journal article" date="2010" name="Stand. Genomic Sci.">
        <title>Complete genome sequence of Ferrimonas balearica type strain (PAT).</title>
        <authorList>
            <person name="Nolan M."/>
            <person name="Sikorski J."/>
            <person name="Davenport K."/>
            <person name="Lucas S."/>
            <person name="Glavina Del Rio T."/>
            <person name="Tice H."/>
            <person name="Cheng J."/>
            <person name="Goodwin L."/>
            <person name="Pitluck S."/>
            <person name="Liolios K."/>
            <person name="Ivanova N."/>
            <person name="Mavromatis K."/>
            <person name="Ovchinnikova G."/>
            <person name="Pati A."/>
            <person name="Chen A."/>
            <person name="Palaniappan K."/>
            <person name="Land M."/>
            <person name="Hauser L."/>
            <person name="Chang Y."/>
            <person name="Jeffries C."/>
            <person name="Tapia R."/>
            <person name="Brettin T."/>
            <person name="Detter J."/>
            <person name="Han C."/>
            <person name="Yasawong M."/>
            <person name="Rohde M."/>
            <person name="Tindall B."/>
            <person name="Goker M."/>
            <person name="Woyke T."/>
            <person name="Bristow J."/>
            <person name="Eisen J."/>
            <person name="Markowitz V."/>
            <person name="Hugenholtz P."/>
            <person name="Kyrpides N."/>
            <person name="Klenk H."/>
            <person name="Lapidus A."/>
        </authorList>
    </citation>
    <scope>NUCLEOTIDE SEQUENCE [LARGE SCALE GENOMIC DNA]</scope>
    <source>
        <strain evidence="7">DSM 9799 / CCM 4581 / KCTC 23876 / PAT</strain>
    </source>
</reference>
<dbReference type="GO" id="GO:0046076">
    <property type="term" value="P:dTTP catabolic process"/>
    <property type="evidence" value="ECO:0007669"/>
    <property type="project" value="TreeGrafter"/>
</dbReference>
<dbReference type="InterPro" id="IPR048015">
    <property type="entry name" value="NTP-PPase_MazG-like_N"/>
</dbReference>